<dbReference type="RefSeq" id="WP_143753499.1">
    <property type="nucleotide sequence ID" value="NZ_OCSU01000001.1"/>
</dbReference>
<dbReference type="Proteomes" id="UP000219522">
    <property type="component" value="Unassembled WGS sequence"/>
</dbReference>
<dbReference type="AlphaFoldDB" id="A0A7Z7I127"/>
<sequence length="66" mass="7392">MYLPRVDFIGPDAVTAAAVAVVTDSRDRIFAVEALNSVPTEVDAYRFSDTRAEPEAQFHRLVTFFE</sequence>
<name>A0A7Z7I127_9BURK</name>
<reference evidence="1 2" key="1">
    <citation type="submission" date="2017-09" db="EMBL/GenBank/DDBJ databases">
        <authorList>
            <person name="Varghese N."/>
            <person name="Submissions S."/>
        </authorList>
    </citation>
    <scope>NUCLEOTIDE SEQUENCE [LARGE SCALE GENOMIC DNA]</scope>
    <source>
        <strain evidence="1 2">OK806</strain>
    </source>
</reference>
<comment type="caution">
    <text evidence="1">The sequence shown here is derived from an EMBL/GenBank/DDBJ whole genome shotgun (WGS) entry which is preliminary data.</text>
</comment>
<evidence type="ECO:0000313" key="1">
    <source>
        <dbReference type="EMBL" id="SOE47389.1"/>
    </source>
</evidence>
<dbReference type="EMBL" id="OCSU01000001">
    <property type="protein sequence ID" value="SOE47389.1"/>
    <property type="molecule type" value="Genomic_DNA"/>
</dbReference>
<evidence type="ECO:0000313" key="2">
    <source>
        <dbReference type="Proteomes" id="UP000219522"/>
    </source>
</evidence>
<keyword evidence="2" id="KW-1185">Reference proteome</keyword>
<proteinExistence type="predicted"/>
<accession>A0A7Z7I127</accession>
<organism evidence="1 2">
    <name type="scientific">Caballeronia arationis</name>
    <dbReference type="NCBI Taxonomy" id="1777142"/>
    <lineage>
        <taxon>Bacteria</taxon>
        <taxon>Pseudomonadati</taxon>
        <taxon>Pseudomonadota</taxon>
        <taxon>Betaproteobacteria</taxon>
        <taxon>Burkholderiales</taxon>
        <taxon>Burkholderiaceae</taxon>
        <taxon>Caballeronia</taxon>
    </lineage>
</organism>
<gene>
    <name evidence="1" type="ORF">SAMN05446927_0202</name>
</gene>
<protein>
    <submittedName>
        <fullName evidence="1">Uncharacterized protein</fullName>
    </submittedName>
</protein>